<accession>A0A3E1YDV6</accession>
<evidence type="ECO:0000313" key="11">
    <source>
        <dbReference type="Proteomes" id="UP000260644"/>
    </source>
</evidence>
<dbReference type="PANTHER" id="PTHR43731">
    <property type="entry name" value="RHOMBOID PROTEASE"/>
    <property type="match status" value="1"/>
</dbReference>
<evidence type="ECO:0000256" key="7">
    <source>
        <dbReference type="SAM" id="Phobius"/>
    </source>
</evidence>
<dbReference type="InterPro" id="IPR022764">
    <property type="entry name" value="Peptidase_S54_rhomboid_dom"/>
</dbReference>
<organism evidence="10 11">
    <name type="scientific">Chitinophaga silvatica</name>
    <dbReference type="NCBI Taxonomy" id="2282649"/>
    <lineage>
        <taxon>Bacteria</taxon>
        <taxon>Pseudomonadati</taxon>
        <taxon>Bacteroidota</taxon>
        <taxon>Chitinophagia</taxon>
        <taxon>Chitinophagales</taxon>
        <taxon>Chitinophagaceae</taxon>
        <taxon>Chitinophaga</taxon>
    </lineage>
</organism>
<dbReference type="GO" id="GO:0016020">
    <property type="term" value="C:membrane"/>
    <property type="evidence" value="ECO:0007669"/>
    <property type="project" value="UniProtKB-SubCell"/>
</dbReference>
<feature type="transmembrane region" description="Helical" evidence="7">
    <location>
        <begin position="196"/>
        <end position="217"/>
    </location>
</feature>
<feature type="transmembrane region" description="Helical" evidence="7">
    <location>
        <begin position="134"/>
        <end position="159"/>
    </location>
</feature>
<evidence type="ECO:0000313" key="10">
    <source>
        <dbReference type="EMBL" id="RFS24716.1"/>
    </source>
</evidence>
<reference evidence="10 11" key="1">
    <citation type="submission" date="2018-07" db="EMBL/GenBank/DDBJ databases">
        <title>Chitinophaga K2CV101002-2 sp. nov., isolated from a monsoon evergreen broad-leaved forest soil.</title>
        <authorList>
            <person name="Lv Y."/>
        </authorList>
    </citation>
    <scope>NUCLEOTIDE SEQUENCE [LARGE SCALE GENOMIC DNA]</scope>
    <source>
        <strain evidence="10 11">GDMCC 1.1288</strain>
    </source>
</reference>
<protein>
    <submittedName>
        <fullName evidence="10">Rhomboid family intramembrane serine protease</fullName>
    </submittedName>
</protein>
<dbReference type="GO" id="GO:0006508">
    <property type="term" value="P:proteolysis"/>
    <property type="evidence" value="ECO:0007669"/>
    <property type="project" value="UniProtKB-KW"/>
</dbReference>
<evidence type="ECO:0000259" key="9">
    <source>
        <dbReference type="Pfam" id="PF20216"/>
    </source>
</evidence>
<keyword evidence="5 7" id="KW-1133">Transmembrane helix</keyword>
<keyword evidence="4" id="KW-0378">Hydrolase</keyword>
<dbReference type="InterPro" id="IPR050925">
    <property type="entry name" value="Rhomboid_protease_S54"/>
</dbReference>
<dbReference type="EMBL" id="QPMM01000002">
    <property type="protein sequence ID" value="RFS24716.1"/>
    <property type="molecule type" value="Genomic_DNA"/>
</dbReference>
<feature type="transmembrane region" description="Helical" evidence="7">
    <location>
        <begin position="109"/>
        <end position="128"/>
    </location>
</feature>
<dbReference type="InterPro" id="IPR035952">
    <property type="entry name" value="Rhomboid-like_sf"/>
</dbReference>
<comment type="similarity">
    <text evidence="2">Belongs to the peptidase S54 family.</text>
</comment>
<evidence type="ECO:0000256" key="6">
    <source>
        <dbReference type="ARBA" id="ARBA00023136"/>
    </source>
</evidence>
<proteinExistence type="inferred from homology"/>
<dbReference type="InterPro" id="IPR046483">
    <property type="entry name" value="DUF6576"/>
</dbReference>
<gene>
    <name evidence="10" type="ORF">DVR12_05830</name>
</gene>
<feature type="transmembrane region" description="Helical" evidence="7">
    <location>
        <begin position="81"/>
        <end position="102"/>
    </location>
</feature>
<dbReference type="SUPFAM" id="SSF144091">
    <property type="entry name" value="Rhomboid-like"/>
    <property type="match status" value="1"/>
</dbReference>
<keyword evidence="10" id="KW-0645">Protease</keyword>
<comment type="subcellular location">
    <subcellularLocation>
        <location evidence="1">Membrane</location>
        <topology evidence="1">Multi-pass membrane protein</topology>
    </subcellularLocation>
</comment>
<dbReference type="GO" id="GO:0004252">
    <property type="term" value="F:serine-type endopeptidase activity"/>
    <property type="evidence" value="ECO:0007669"/>
    <property type="project" value="InterPro"/>
</dbReference>
<feature type="domain" description="DUF6576" evidence="9">
    <location>
        <begin position="233"/>
        <end position="277"/>
    </location>
</feature>
<dbReference type="Proteomes" id="UP000260644">
    <property type="component" value="Unassembled WGS sequence"/>
</dbReference>
<dbReference type="Gene3D" id="1.20.1540.10">
    <property type="entry name" value="Rhomboid-like"/>
    <property type="match status" value="1"/>
</dbReference>
<dbReference type="Pfam" id="PF20216">
    <property type="entry name" value="DUF6576"/>
    <property type="match status" value="1"/>
</dbReference>
<evidence type="ECO:0000256" key="4">
    <source>
        <dbReference type="ARBA" id="ARBA00022801"/>
    </source>
</evidence>
<dbReference type="PANTHER" id="PTHR43731:SF14">
    <property type="entry name" value="PRESENILIN-ASSOCIATED RHOMBOID-LIKE PROTEIN, MITOCHONDRIAL"/>
    <property type="match status" value="1"/>
</dbReference>
<dbReference type="AlphaFoldDB" id="A0A3E1YDV6"/>
<feature type="transmembrane region" description="Helical" evidence="7">
    <location>
        <begin position="6"/>
        <end position="23"/>
    </location>
</feature>
<comment type="caution">
    <text evidence="10">The sequence shown here is derived from an EMBL/GenBank/DDBJ whole genome shotgun (WGS) entry which is preliminary data.</text>
</comment>
<keyword evidence="3 7" id="KW-0812">Transmembrane</keyword>
<keyword evidence="6 7" id="KW-0472">Membrane</keyword>
<name>A0A3E1YDV6_9BACT</name>
<evidence type="ECO:0000259" key="8">
    <source>
        <dbReference type="Pfam" id="PF01694"/>
    </source>
</evidence>
<dbReference type="RefSeq" id="WP_116974567.1">
    <property type="nucleotide sequence ID" value="NZ_QPMM01000002.1"/>
</dbReference>
<feature type="transmembrane region" description="Helical" evidence="7">
    <location>
        <begin position="48"/>
        <end position="75"/>
    </location>
</feature>
<evidence type="ECO:0000256" key="5">
    <source>
        <dbReference type="ARBA" id="ARBA00022989"/>
    </source>
</evidence>
<sequence length="279" mass="31744">MIYIGSLSLVIVLANFVISWKGLQDRSFFNRFSFEVERILKFKERIRLFSAGFLHVNWLHLFFNMLSLLLFSFYLDDGLTPLRYLALYFGSLLGGSLLSLFLHRNNPTYSSVGASGAICGVIFGTIVLNPGALVNLFGILNIPIWIYGLLYVLYAIYGIRSKEENIGHDSHIGGIILGVLIACVINPYVLMYHTGLIVLILGVTSFAIYVITTKPYIVLVDNLYYKQINLLSDIDHRYNFEKANKQKELDAILEKIHLKGINSLSKSEREKLERYSQEN</sequence>
<feature type="domain" description="Peptidase S54 rhomboid" evidence="8">
    <location>
        <begin position="45"/>
        <end position="185"/>
    </location>
</feature>
<evidence type="ECO:0000256" key="3">
    <source>
        <dbReference type="ARBA" id="ARBA00022692"/>
    </source>
</evidence>
<dbReference type="OrthoDB" id="9807874at2"/>
<evidence type="ECO:0000256" key="2">
    <source>
        <dbReference type="ARBA" id="ARBA00009045"/>
    </source>
</evidence>
<keyword evidence="11" id="KW-1185">Reference proteome</keyword>
<evidence type="ECO:0000256" key="1">
    <source>
        <dbReference type="ARBA" id="ARBA00004141"/>
    </source>
</evidence>
<feature type="transmembrane region" description="Helical" evidence="7">
    <location>
        <begin position="171"/>
        <end position="190"/>
    </location>
</feature>
<dbReference type="Pfam" id="PF01694">
    <property type="entry name" value="Rhomboid"/>
    <property type="match status" value="1"/>
</dbReference>